<dbReference type="SUPFAM" id="SSF89550">
    <property type="entry name" value="PHP domain-like"/>
    <property type="match status" value="1"/>
</dbReference>
<dbReference type="InterPro" id="IPR016195">
    <property type="entry name" value="Pol/histidinol_Pase-like"/>
</dbReference>
<name>A0A7Y7YB18_9PSED</name>
<reference evidence="1 2" key="1">
    <citation type="submission" date="2020-04" db="EMBL/GenBank/DDBJ databases">
        <title>Molecular characterization of pseudomonads from Agaricus bisporus reveal novel blotch 2 pathogens in Western Europe.</title>
        <authorList>
            <person name="Taparia T."/>
            <person name="Krijger M."/>
            <person name="Haynes E."/>
            <person name="Elpinstone J.G."/>
            <person name="Noble R."/>
            <person name="Van Der Wolf J."/>
        </authorList>
    </citation>
    <scope>NUCLEOTIDE SEQUENCE [LARGE SCALE GENOMIC DNA]</scope>
    <source>
        <strain evidence="1 2">IPO3737</strain>
    </source>
</reference>
<sequence>MNNVFDPREAGHYIAPQGLYERNKQRPFLGHVNCDRNTLVAGQWDEITLVYEVGGSGLADGAWLKLAFKFYSDWALFQTSNPAGANYVSAEYQAGELVPGQSRATVQHLKVRFDQKGHERPFQKAIIIDIVDGYLNPGDRVIIRLGDRRQGGAGTRVQSFVEKDFRFRLFIDPLGSSKFAEVPGDPLLDIVPGPAHGVQLIVPRLVSAGEAFDVLLRVDDAWGNTCRQLPLDGLLTLDGPDGEQRQQAFRLANEGWAIARLEGLAFDTVGEWRLSAQVHGPFVHGPFVRAAQAFVTVDPAGSGLRPLYADLHVHSDDTVGTNDTLYNLSYGRDVAGLDVLGYTANDFNITEQRWDQAVRLIHELNEAGRFVCYPGTEWCGNSCAGGDRNVVFLHDRKPEFPFDNQGRLVRSFEWNEFTAGTIKPGAWPVDELYAAYAKDPEGHLMMPHVGGRRCNLDWHHPELERLIEVGSAWGQFHWVYAEALQRGYRVGAAANSDEHQGRCGGGVPATAVFGSRGGLTGVLAERFDRVSVGKALRARRTFATTGERSFASLREGEHFMGEVFNAPADAQLDYRLLGEAGWEQVDLFDGERLIWSRNLHQELGFSEQRIRLRLGGARIKDRYRGAYWSGEIRITGALINGFRALGLDHPEQTVWRKDATVLAFRTDTNGDTDSLEIDLSQLAGATLEIRSRIDNYIKVGDPSEPQPYVHAPAVLIQVSGETLLAQSQVIEELPGAELKVSLERTTAAPLPRELQGRIGLAQLKLDPGREHPLFICARQRDQSRVWTSALFLTL</sequence>
<comment type="caution">
    <text evidence="1">The sequence shown here is derived from an EMBL/GenBank/DDBJ whole genome shotgun (WGS) entry which is preliminary data.</text>
</comment>
<dbReference type="RefSeq" id="WP_177057132.1">
    <property type="nucleotide sequence ID" value="NZ_JACAPS010000011.1"/>
</dbReference>
<evidence type="ECO:0000313" key="1">
    <source>
        <dbReference type="EMBL" id="NWC32491.1"/>
    </source>
</evidence>
<protein>
    <recommendedName>
        <fullName evidence="3">DUF3604 domain-containing protein</fullName>
    </recommendedName>
</protein>
<gene>
    <name evidence="1" type="ORF">HX876_08820</name>
</gene>
<organism evidence="1 2">
    <name type="scientific">Pseudomonas gingeri</name>
    <dbReference type="NCBI Taxonomy" id="117681"/>
    <lineage>
        <taxon>Bacteria</taxon>
        <taxon>Pseudomonadati</taxon>
        <taxon>Pseudomonadota</taxon>
        <taxon>Gammaproteobacteria</taxon>
        <taxon>Pseudomonadales</taxon>
        <taxon>Pseudomonadaceae</taxon>
        <taxon>Pseudomonas</taxon>
    </lineage>
</organism>
<evidence type="ECO:0008006" key="3">
    <source>
        <dbReference type="Google" id="ProtNLM"/>
    </source>
</evidence>
<dbReference type="EMBL" id="JACAQD010000011">
    <property type="protein sequence ID" value="NWC32491.1"/>
    <property type="molecule type" value="Genomic_DNA"/>
</dbReference>
<accession>A0A7Y7YB18</accession>
<dbReference type="AlphaFoldDB" id="A0A7Y7YB18"/>
<dbReference type="Gene3D" id="3.20.20.140">
    <property type="entry name" value="Metal-dependent hydrolases"/>
    <property type="match status" value="1"/>
</dbReference>
<evidence type="ECO:0000313" key="2">
    <source>
        <dbReference type="Proteomes" id="UP000520592"/>
    </source>
</evidence>
<dbReference type="Proteomes" id="UP000520592">
    <property type="component" value="Unassembled WGS sequence"/>
</dbReference>
<proteinExistence type="predicted"/>